<dbReference type="InterPro" id="IPR018076">
    <property type="entry name" value="T2SS_GspF_dom"/>
</dbReference>
<dbReference type="KEGG" id="cpf:CPF_2569"/>
<name>A0A0H2YTE0_CLOP1</name>
<dbReference type="PANTHER" id="PTHR30012:SF0">
    <property type="entry name" value="TYPE II SECRETION SYSTEM PROTEIN F-RELATED"/>
    <property type="match status" value="1"/>
</dbReference>
<evidence type="ECO:0000256" key="5">
    <source>
        <dbReference type="ARBA" id="ARBA00022692"/>
    </source>
</evidence>
<dbReference type="GO" id="GO:0005886">
    <property type="term" value="C:plasma membrane"/>
    <property type="evidence" value="ECO:0007669"/>
    <property type="project" value="UniProtKB-SubCell"/>
</dbReference>
<evidence type="ECO:0000256" key="6">
    <source>
        <dbReference type="ARBA" id="ARBA00022989"/>
    </source>
</evidence>
<dbReference type="PANTHER" id="PTHR30012">
    <property type="entry name" value="GENERAL SECRETION PATHWAY PROTEIN"/>
    <property type="match status" value="1"/>
</dbReference>
<evidence type="ECO:0000313" key="11">
    <source>
        <dbReference type="Proteomes" id="UP000001823"/>
    </source>
</evidence>
<dbReference type="InterPro" id="IPR003004">
    <property type="entry name" value="GspF/PilC"/>
</dbReference>
<dbReference type="AlphaFoldDB" id="A0A0H2YTE0"/>
<keyword evidence="3" id="KW-1003">Cell membrane</keyword>
<sequence length="401" mass="44715">MAIFKYKAINSEGQRIEGSQSADSESQIREMLLSNQYYPLSIEKENSKSKKSFSFNSKVKLKDIAVFCRQFYVMLDSGLSIGKALNILIEQCEKPKLREALIGVNGELKRGETLASSMRKRKDVFPNLLTSMIDAGERSGNLDIILKRMAEYYEKETKIRGKIKSAMIYPIVLGVVAIIAITFILTFVMPTFVQMFEENNVDLPMATKMVLGTSKMLGKYGIIIFLILVTAIILLVKYLKSEEGQYKLSSINLKIPVIKKLTQKIIVSRFTRTMGIVSSSGMSLVTSIEIVASVVGNKIAEKELLKVKEKVLKGEGLGDSIMNIKIFPPMLASMVKIGEEAGSLDSILDKTADFYDDELEREIKTATALIEPSMIVLMGIIIGFLLISILTPMFKMYNSIS</sequence>
<keyword evidence="11" id="KW-1185">Reference proteome</keyword>
<keyword evidence="6 8" id="KW-1133">Transmembrane helix</keyword>
<feature type="transmembrane region" description="Helical" evidence="8">
    <location>
        <begin position="374"/>
        <end position="394"/>
    </location>
</feature>
<dbReference type="Pfam" id="PF00482">
    <property type="entry name" value="T2SSF"/>
    <property type="match status" value="2"/>
</dbReference>
<keyword evidence="7 8" id="KW-0472">Membrane</keyword>
<reference evidence="10 11" key="1">
    <citation type="journal article" date="2006" name="Genome Res.">
        <title>Skewed genomic variability in strains of the toxigenic bacterial pathogen, Clostridium perfringens.</title>
        <authorList>
            <person name="Myers G.S."/>
            <person name="Rasko D.A."/>
            <person name="Cheung J.K."/>
            <person name="Ravel J."/>
            <person name="Seshadri R."/>
            <person name="Deboy R.T."/>
            <person name="Ren Q."/>
            <person name="Varga J."/>
            <person name="Awad M.M."/>
            <person name="Brinkac L.M."/>
            <person name="Daugherty S.C."/>
            <person name="Haft D.H."/>
            <person name="Dodson R.J."/>
            <person name="Madupu R."/>
            <person name="Nelson W.C."/>
            <person name="Rosovitz M.J."/>
            <person name="Sullivan S.A."/>
            <person name="Khouri H."/>
            <person name="Dimitrov G.I."/>
            <person name="Watkins K.L."/>
            <person name="Mulligan S."/>
            <person name="Benton J."/>
            <person name="Radune D."/>
            <person name="Fisher D.J."/>
            <person name="Atkins H.S."/>
            <person name="Hiscox T."/>
            <person name="Jost B.H."/>
            <person name="Billington S.J."/>
            <person name="Songer J.G."/>
            <person name="McClane B.A."/>
            <person name="Titball R.W."/>
            <person name="Rood J.I."/>
            <person name="Melville S.B."/>
            <person name="Paulsen I.T."/>
        </authorList>
    </citation>
    <scope>NUCLEOTIDE SEQUENCE [LARGE SCALE GENOMIC DNA]</scope>
    <source>
        <strain evidence="11">ATCC 13124 / DSM 756 / JCM 1290 / NCIMB 6125 / NCTC 8237 / S 107 / Type A</strain>
    </source>
</reference>
<dbReference type="Gene3D" id="1.20.81.30">
    <property type="entry name" value="Type II secretion system (T2SS), domain F"/>
    <property type="match status" value="2"/>
</dbReference>
<feature type="domain" description="Type II secretion system protein GspF" evidence="9">
    <location>
        <begin position="67"/>
        <end position="190"/>
    </location>
</feature>
<dbReference type="PaxDb" id="195103-CPF_2569"/>
<dbReference type="InterPro" id="IPR042094">
    <property type="entry name" value="T2SS_GspF_sf"/>
</dbReference>
<dbReference type="STRING" id="195103.CPF_2569"/>
<evidence type="ECO:0000256" key="3">
    <source>
        <dbReference type="ARBA" id="ARBA00022475"/>
    </source>
</evidence>
<evidence type="ECO:0000256" key="1">
    <source>
        <dbReference type="ARBA" id="ARBA00004429"/>
    </source>
</evidence>
<comment type="subcellular location">
    <subcellularLocation>
        <location evidence="1">Cell inner membrane</location>
        <topology evidence="1">Multi-pass membrane protein</topology>
    </subcellularLocation>
</comment>
<comment type="similarity">
    <text evidence="2">Belongs to the GSP F family.</text>
</comment>
<evidence type="ECO:0000313" key="10">
    <source>
        <dbReference type="EMBL" id="ABG84325.1"/>
    </source>
</evidence>
<feature type="transmembrane region" description="Helical" evidence="8">
    <location>
        <begin position="216"/>
        <end position="239"/>
    </location>
</feature>
<accession>A0A0H2YTE0</accession>
<dbReference type="RefSeq" id="WP_003460117.1">
    <property type="nucleotide sequence ID" value="NC_008261.1"/>
</dbReference>
<evidence type="ECO:0000259" key="9">
    <source>
        <dbReference type="Pfam" id="PF00482"/>
    </source>
</evidence>
<evidence type="ECO:0000256" key="2">
    <source>
        <dbReference type="ARBA" id="ARBA00005745"/>
    </source>
</evidence>
<feature type="transmembrane region" description="Helical" evidence="8">
    <location>
        <begin position="168"/>
        <end position="196"/>
    </location>
</feature>
<dbReference type="eggNOG" id="COG1459">
    <property type="taxonomic scope" value="Bacteria"/>
</dbReference>
<dbReference type="HOGENOM" id="CLU_035032_2_1_9"/>
<dbReference type="PRINTS" id="PR00812">
    <property type="entry name" value="BCTERIALGSPF"/>
</dbReference>
<evidence type="ECO:0000256" key="7">
    <source>
        <dbReference type="ARBA" id="ARBA00023136"/>
    </source>
</evidence>
<keyword evidence="4" id="KW-0997">Cell inner membrane</keyword>
<organism evidence="10 11">
    <name type="scientific">Clostridium perfringens (strain ATCC 13124 / DSM 756 / JCM 1290 / NCIMB 6125 / NCTC 8237 / Type A)</name>
    <dbReference type="NCBI Taxonomy" id="195103"/>
    <lineage>
        <taxon>Bacteria</taxon>
        <taxon>Bacillati</taxon>
        <taxon>Bacillota</taxon>
        <taxon>Clostridia</taxon>
        <taxon>Eubacteriales</taxon>
        <taxon>Clostridiaceae</taxon>
        <taxon>Clostridium</taxon>
    </lineage>
</organism>
<gene>
    <name evidence="10" type="ordered locus">CPF_2569</name>
</gene>
<evidence type="ECO:0000256" key="4">
    <source>
        <dbReference type="ARBA" id="ARBA00022519"/>
    </source>
</evidence>
<proteinExistence type="inferred from homology"/>
<evidence type="ECO:0000256" key="8">
    <source>
        <dbReference type="SAM" id="Phobius"/>
    </source>
</evidence>
<protein>
    <submittedName>
        <fullName evidence="10">Bacterial type II secretion system protein F</fullName>
    </submittedName>
</protein>
<keyword evidence="5 8" id="KW-0812">Transmembrane</keyword>
<feature type="domain" description="Type II secretion system protein GspF" evidence="9">
    <location>
        <begin position="270"/>
        <end position="392"/>
    </location>
</feature>
<dbReference type="FunFam" id="1.20.81.30:FF:000001">
    <property type="entry name" value="Type II secretion system protein F"/>
    <property type="match status" value="2"/>
</dbReference>
<dbReference type="EMBL" id="CP000246">
    <property type="protein sequence ID" value="ABG84325.1"/>
    <property type="molecule type" value="Genomic_DNA"/>
</dbReference>
<dbReference type="Proteomes" id="UP000001823">
    <property type="component" value="Chromosome"/>
</dbReference>